<accession>A0A0P9CTI7</accession>
<dbReference type="InterPro" id="IPR051049">
    <property type="entry name" value="Dienelactone_hydrolase-like"/>
</dbReference>
<feature type="domain" description="Dienelactone hydrolase" evidence="1">
    <location>
        <begin position="18"/>
        <end position="268"/>
    </location>
</feature>
<comment type="caution">
    <text evidence="2">The sequence shown here is derived from an EMBL/GenBank/DDBJ whole genome shotgun (WGS) entry which is preliminary data.</text>
</comment>
<dbReference type="PATRIC" id="fig|471514.4.peg.2578"/>
<dbReference type="Gene3D" id="3.40.50.1820">
    <property type="entry name" value="alpha/beta hydrolase"/>
    <property type="match status" value="1"/>
</dbReference>
<dbReference type="OrthoDB" id="9771666at2"/>
<dbReference type="EMBL" id="LJCO01000064">
    <property type="protein sequence ID" value="KPV42968.1"/>
    <property type="molecule type" value="Genomic_DNA"/>
</dbReference>
<proteinExistence type="predicted"/>
<evidence type="ECO:0000259" key="1">
    <source>
        <dbReference type="Pfam" id="PF01738"/>
    </source>
</evidence>
<organism evidence="2 3">
    <name type="scientific">Alicyclobacillus ferrooxydans</name>
    <dbReference type="NCBI Taxonomy" id="471514"/>
    <lineage>
        <taxon>Bacteria</taxon>
        <taxon>Bacillati</taxon>
        <taxon>Bacillota</taxon>
        <taxon>Bacilli</taxon>
        <taxon>Bacillales</taxon>
        <taxon>Alicyclobacillaceae</taxon>
        <taxon>Alicyclobacillus</taxon>
    </lineage>
</organism>
<dbReference type="PANTHER" id="PTHR46623:SF6">
    <property type="entry name" value="ALPHA_BETA-HYDROLASES SUPERFAMILY PROTEIN"/>
    <property type="match status" value="1"/>
</dbReference>
<reference evidence="2 3" key="1">
    <citation type="submission" date="2015-09" db="EMBL/GenBank/DDBJ databases">
        <title>Draft genome sequence of Alicyclobacillus ferrooxydans DSM 22381.</title>
        <authorList>
            <person name="Hemp J."/>
        </authorList>
    </citation>
    <scope>NUCLEOTIDE SEQUENCE [LARGE SCALE GENOMIC DNA]</scope>
    <source>
        <strain evidence="2 3">TC-34</strain>
    </source>
</reference>
<dbReference type="GO" id="GO:0016787">
    <property type="term" value="F:hydrolase activity"/>
    <property type="evidence" value="ECO:0007669"/>
    <property type="project" value="InterPro"/>
</dbReference>
<dbReference type="RefSeq" id="WP_054969965.1">
    <property type="nucleotide sequence ID" value="NZ_LJCO01000064.1"/>
</dbReference>
<evidence type="ECO:0000313" key="3">
    <source>
        <dbReference type="Proteomes" id="UP000050482"/>
    </source>
</evidence>
<dbReference type="InterPro" id="IPR002925">
    <property type="entry name" value="Dienelactn_hydro"/>
</dbReference>
<dbReference type="InterPro" id="IPR029058">
    <property type="entry name" value="AB_hydrolase_fold"/>
</dbReference>
<evidence type="ECO:0000313" key="2">
    <source>
        <dbReference type="EMBL" id="KPV42968.1"/>
    </source>
</evidence>
<sequence>MPLNTGWIRYGKDDQYIGYAARPDHVDGTLPAVIVFQEIWGVDEHIQDVTRRFGQAGYVAFAPDLYARNGERTAGFQADRIEAVKRFLEGLTPTAWHDAAERDKALAALPGNQGQLVGETFSKLFGGLDMDNYTEQIVETARFLREDFEASKGQKAASVGFCMGGALSAHLAGHDANLAGAVIFYGRAPKQEVLERIACPVRGFFGELDVQLTQTVPAFAEAMKAADKDFEYIVYDGAHHAFFNDTRRSYNVDASRDAFTRTLAFFNQRLSNAN</sequence>
<dbReference type="Pfam" id="PF01738">
    <property type="entry name" value="DLH"/>
    <property type="match status" value="1"/>
</dbReference>
<dbReference type="PANTHER" id="PTHR46623">
    <property type="entry name" value="CARBOXYMETHYLENEBUTENOLIDASE-RELATED"/>
    <property type="match status" value="1"/>
</dbReference>
<name>A0A0P9CTI7_9BACL</name>
<dbReference type="SUPFAM" id="SSF53474">
    <property type="entry name" value="alpha/beta-Hydrolases"/>
    <property type="match status" value="1"/>
</dbReference>
<dbReference type="STRING" id="471514.AN477_14950"/>
<dbReference type="Proteomes" id="UP000050482">
    <property type="component" value="Unassembled WGS sequence"/>
</dbReference>
<keyword evidence="3" id="KW-1185">Reference proteome</keyword>
<protein>
    <recommendedName>
        <fullName evidence="1">Dienelactone hydrolase domain-containing protein</fullName>
    </recommendedName>
</protein>
<dbReference type="AlphaFoldDB" id="A0A0P9CTI7"/>
<gene>
    <name evidence="2" type="ORF">AN477_14950</name>
</gene>